<gene>
    <name evidence="1" type="ORF">CYNAS_LOCUS3671</name>
</gene>
<organism evidence="1 2">
    <name type="scientific">Cylicocyclus nassatus</name>
    <name type="common">Nematode worm</name>
    <dbReference type="NCBI Taxonomy" id="53992"/>
    <lineage>
        <taxon>Eukaryota</taxon>
        <taxon>Metazoa</taxon>
        <taxon>Ecdysozoa</taxon>
        <taxon>Nematoda</taxon>
        <taxon>Chromadorea</taxon>
        <taxon>Rhabditida</taxon>
        <taxon>Rhabditina</taxon>
        <taxon>Rhabditomorpha</taxon>
        <taxon>Strongyloidea</taxon>
        <taxon>Strongylidae</taxon>
        <taxon>Cylicocyclus</taxon>
    </lineage>
</organism>
<protein>
    <submittedName>
        <fullName evidence="1">Uncharacterized protein</fullName>
    </submittedName>
</protein>
<dbReference type="AlphaFoldDB" id="A0AA36DS43"/>
<evidence type="ECO:0000313" key="1">
    <source>
        <dbReference type="EMBL" id="CAJ0591688.1"/>
    </source>
</evidence>
<dbReference type="EMBL" id="CATQJL010000001">
    <property type="protein sequence ID" value="CAJ0591688.1"/>
    <property type="molecule type" value="Genomic_DNA"/>
</dbReference>
<dbReference type="Gene3D" id="3.30.40.10">
    <property type="entry name" value="Zinc/RING finger domain, C3HC4 (zinc finger)"/>
    <property type="match status" value="1"/>
</dbReference>
<keyword evidence="2" id="KW-1185">Reference proteome</keyword>
<accession>A0AA36DS43</accession>
<reference evidence="1" key="1">
    <citation type="submission" date="2023-07" db="EMBL/GenBank/DDBJ databases">
        <authorList>
            <consortium name="CYATHOMIX"/>
        </authorList>
    </citation>
    <scope>NUCLEOTIDE SEQUENCE</scope>
    <source>
        <strain evidence="1">N/A</strain>
    </source>
</reference>
<comment type="caution">
    <text evidence="1">The sequence shown here is derived from an EMBL/GenBank/DDBJ whole genome shotgun (WGS) entry which is preliminary data.</text>
</comment>
<proteinExistence type="predicted"/>
<sequence length="72" mass="8024">MTKRAVELLQNHKVREGRKRNVGIDGETNERWCFCKEGSSGSMICCDASDIDGATLIMSMKLELRDPPLPNA</sequence>
<name>A0AA36DS43_CYLNA</name>
<dbReference type="Proteomes" id="UP001176961">
    <property type="component" value="Unassembled WGS sequence"/>
</dbReference>
<dbReference type="InterPro" id="IPR013083">
    <property type="entry name" value="Znf_RING/FYVE/PHD"/>
</dbReference>
<evidence type="ECO:0000313" key="2">
    <source>
        <dbReference type="Proteomes" id="UP001176961"/>
    </source>
</evidence>